<keyword evidence="2" id="KW-0732">Signal</keyword>
<dbReference type="InParanoid" id="A0A2P6NG95"/>
<feature type="region of interest" description="Disordered" evidence="5">
    <location>
        <begin position="259"/>
        <end position="327"/>
    </location>
</feature>
<dbReference type="STRING" id="1890364.A0A2P6NG95"/>
<name>A0A2P6NG95_9EUKA</name>
<dbReference type="AlphaFoldDB" id="A0A2P6NG95"/>
<dbReference type="Proteomes" id="UP000241769">
    <property type="component" value="Unassembled WGS sequence"/>
</dbReference>
<dbReference type="GO" id="GO:0030968">
    <property type="term" value="P:endoplasmic reticulum unfolded protein response"/>
    <property type="evidence" value="ECO:0007669"/>
    <property type="project" value="InterPro"/>
</dbReference>
<dbReference type="OrthoDB" id="448954at2759"/>
<dbReference type="GO" id="GO:0030970">
    <property type="term" value="P:retrograde protein transport, ER to cytosol"/>
    <property type="evidence" value="ECO:0007669"/>
    <property type="project" value="TreeGrafter"/>
</dbReference>
<gene>
    <name evidence="7" type="ORF">PROFUN_09916</name>
</gene>
<feature type="compositionally biased region" description="Acidic residues" evidence="5">
    <location>
        <begin position="316"/>
        <end position="327"/>
    </location>
</feature>
<keyword evidence="4" id="KW-1015">Disulfide bond</keyword>
<evidence type="ECO:0000259" key="6">
    <source>
        <dbReference type="PROSITE" id="PS51914"/>
    </source>
</evidence>
<evidence type="ECO:0000256" key="1">
    <source>
        <dbReference type="ARBA" id="ARBA00004240"/>
    </source>
</evidence>
<dbReference type="GO" id="GO:0005788">
    <property type="term" value="C:endoplasmic reticulum lumen"/>
    <property type="evidence" value="ECO:0007669"/>
    <property type="project" value="TreeGrafter"/>
</dbReference>
<reference evidence="7 8" key="1">
    <citation type="journal article" date="2018" name="Genome Biol. Evol.">
        <title>Multiple Roots of Fruiting Body Formation in Amoebozoa.</title>
        <authorList>
            <person name="Hillmann F."/>
            <person name="Forbes G."/>
            <person name="Novohradska S."/>
            <person name="Ferling I."/>
            <person name="Riege K."/>
            <person name="Groth M."/>
            <person name="Westermann M."/>
            <person name="Marz M."/>
            <person name="Spaller T."/>
            <person name="Winckler T."/>
            <person name="Schaap P."/>
            <person name="Glockner G."/>
        </authorList>
    </citation>
    <scope>NUCLEOTIDE SEQUENCE [LARGE SCALE GENOMIC DNA]</scope>
    <source>
        <strain evidence="7 8">Jena</strain>
    </source>
</reference>
<dbReference type="PROSITE" id="PS51914">
    <property type="entry name" value="MRH"/>
    <property type="match status" value="1"/>
</dbReference>
<evidence type="ECO:0000313" key="8">
    <source>
        <dbReference type="Proteomes" id="UP000241769"/>
    </source>
</evidence>
<protein>
    <recommendedName>
        <fullName evidence="6">MRH domain-containing protein</fullName>
    </recommendedName>
</protein>
<sequence>MTPIEVQWSNHTDTIALYLDPRADSAQHIDWALLCIFLSLFLVSEAVFDLSNRIGETKYTIEVFTAEQAKGKTFEGTVIPMTSVFRQKVNCYLPIEGKPPQEEHSSDEDKDAKRLIDTALPLGQCIYRLEGWWVYEFCPKKHLRQYHQEKGETIRPQDEFILGKFVKDSGREDAEHYKESYNLGTPCDITGLQRSTEVQYECSTNSANHISSIREPATCTYVVTISTPAICKHPQYKPKKDHVEVISYDALGMDSTKHVMSGSTGAESRLPKKAQGITGHGRQTRPKPTPVKSKEGNGMESEEKTEGIGRGSDVKGEEEEATTFDLQIDEDLIEKLKQLGILKTPR</sequence>
<keyword evidence="3" id="KW-0256">Endoplasmic reticulum</keyword>
<dbReference type="InterPro" id="IPR009011">
    <property type="entry name" value="Man6P_isomerase_rcpt-bd_dom_sf"/>
</dbReference>
<dbReference type="InterPro" id="IPR044865">
    <property type="entry name" value="MRH_dom"/>
</dbReference>
<keyword evidence="8" id="KW-1185">Reference proteome</keyword>
<proteinExistence type="predicted"/>
<evidence type="ECO:0000256" key="3">
    <source>
        <dbReference type="ARBA" id="ARBA00022824"/>
    </source>
</evidence>
<organism evidence="7 8">
    <name type="scientific">Planoprotostelium fungivorum</name>
    <dbReference type="NCBI Taxonomy" id="1890364"/>
    <lineage>
        <taxon>Eukaryota</taxon>
        <taxon>Amoebozoa</taxon>
        <taxon>Evosea</taxon>
        <taxon>Variosea</taxon>
        <taxon>Cavosteliida</taxon>
        <taxon>Cavosteliaceae</taxon>
        <taxon>Planoprotostelium</taxon>
    </lineage>
</organism>
<dbReference type="PANTHER" id="PTHR15414">
    <property type="entry name" value="OS-9-RELATED"/>
    <property type="match status" value="1"/>
</dbReference>
<evidence type="ECO:0000256" key="4">
    <source>
        <dbReference type="ARBA" id="ARBA00023157"/>
    </source>
</evidence>
<dbReference type="EMBL" id="MDYQ01000092">
    <property type="protein sequence ID" value="PRP82965.1"/>
    <property type="molecule type" value="Genomic_DNA"/>
</dbReference>
<dbReference type="Pfam" id="PF07915">
    <property type="entry name" value="PRKCSH"/>
    <property type="match status" value="1"/>
</dbReference>
<evidence type="ECO:0000256" key="2">
    <source>
        <dbReference type="ARBA" id="ARBA00022729"/>
    </source>
</evidence>
<dbReference type="SUPFAM" id="SSF50911">
    <property type="entry name" value="Mannose 6-phosphate receptor domain"/>
    <property type="match status" value="1"/>
</dbReference>
<feature type="domain" description="MRH" evidence="6">
    <location>
        <begin position="123"/>
        <end position="233"/>
    </location>
</feature>
<comment type="caution">
    <text evidence="7">The sequence shown here is derived from an EMBL/GenBank/DDBJ whole genome shotgun (WGS) entry which is preliminary data.</text>
</comment>
<dbReference type="PANTHER" id="PTHR15414:SF0">
    <property type="entry name" value="ENDOPLASMIC RETICULUM LECTIN 1"/>
    <property type="match status" value="1"/>
</dbReference>
<evidence type="ECO:0000313" key="7">
    <source>
        <dbReference type="EMBL" id="PRP82965.1"/>
    </source>
</evidence>
<dbReference type="InterPro" id="IPR045149">
    <property type="entry name" value="OS-9-like"/>
</dbReference>
<feature type="compositionally biased region" description="Basic and acidic residues" evidence="5">
    <location>
        <begin position="292"/>
        <end position="315"/>
    </location>
</feature>
<comment type="subcellular location">
    <subcellularLocation>
        <location evidence="1">Endoplasmic reticulum</location>
    </subcellularLocation>
</comment>
<accession>A0A2P6NG95</accession>
<dbReference type="InterPro" id="IPR012913">
    <property type="entry name" value="OS9-like_dom"/>
</dbReference>
<dbReference type="Gene3D" id="2.70.130.10">
    <property type="entry name" value="Mannose-6-phosphate receptor binding domain"/>
    <property type="match status" value="1"/>
</dbReference>
<evidence type="ECO:0000256" key="5">
    <source>
        <dbReference type="SAM" id="MobiDB-lite"/>
    </source>
</evidence>